<organism evidence="2 3">
    <name type="scientific">Dactylosporangium darangshiense</name>
    <dbReference type="NCBI Taxonomy" id="579108"/>
    <lineage>
        <taxon>Bacteria</taxon>
        <taxon>Bacillati</taxon>
        <taxon>Actinomycetota</taxon>
        <taxon>Actinomycetes</taxon>
        <taxon>Micromonosporales</taxon>
        <taxon>Micromonosporaceae</taxon>
        <taxon>Dactylosporangium</taxon>
    </lineage>
</organism>
<dbReference type="EMBL" id="BAABAT010000040">
    <property type="protein sequence ID" value="GAA4260392.1"/>
    <property type="molecule type" value="Genomic_DNA"/>
</dbReference>
<feature type="region of interest" description="Disordered" evidence="1">
    <location>
        <begin position="1"/>
        <end position="22"/>
    </location>
</feature>
<dbReference type="Proteomes" id="UP001500620">
    <property type="component" value="Unassembled WGS sequence"/>
</dbReference>
<evidence type="ECO:0000256" key="1">
    <source>
        <dbReference type="SAM" id="MobiDB-lite"/>
    </source>
</evidence>
<feature type="compositionally biased region" description="Low complexity" evidence="1">
    <location>
        <begin position="9"/>
        <end position="22"/>
    </location>
</feature>
<reference evidence="3" key="1">
    <citation type="journal article" date="2019" name="Int. J. Syst. Evol. Microbiol.">
        <title>The Global Catalogue of Microorganisms (GCM) 10K type strain sequencing project: providing services to taxonomists for standard genome sequencing and annotation.</title>
        <authorList>
            <consortium name="The Broad Institute Genomics Platform"/>
            <consortium name="The Broad Institute Genome Sequencing Center for Infectious Disease"/>
            <person name="Wu L."/>
            <person name="Ma J."/>
        </authorList>
    </citation>
    <scope>NUCLEOTIDE SEQUENCE [LARGE SCALE GENOMIC DNA]</scope>
    <source>
        <strain evidence="3">JCM 17441</strain>
    </source>
</reference>
<sequence>MRRPRARSDGAAAGGSAERVESVAEVVGPERLAAASEEHLAEDARRLRGCLIVVSPLRVVGSTSRGAGVPLWDLSGSLGKLGRGTGVGPDHEDRETDFMLGECVGR</sequence>
<evidence type="ECO:0000313" key="2">
    <source>
        <dbReference type="EMBL" id="GAA4260392.1"/>
    </source>
</evidence>
<accession>A0ABP8DNQ9</accession>
<gene>
    <name evidence="2" type="ORF">GCM10022255_088860</name>
</gene>
<keyword evidence="3" id="KW-1185">Reference proteome</keyword>
<evidence type="ECO:0000313" key="3">
    <source>
        <dbReference type="Proteomes" id="UP001500620"/>
    </source>
</evidence>
<name>A0ABP8DNQ9_9ACTN</name>
<comment type="caution">
    <text evidence="2">The sequence shown here is derived from an EMBL/GenBank/DDBJ whole genome shotgun (WGS) entry which is preliminary data.</text>
</comment>
<protein>
    <submittedName>
        <fullName evidence="2">Uncharacterized protein</fullName>
    </submittedName>
</protein>
<proteinExistence type="predicted"/>